<keyword evidence="6 8" id="KW-1133">Transmembrane helix</keyword>
<protein>
    <submittedName>
        <fullName evidence="10">MFS transporter</fullName>
    </submittedName>
</protein>
<evidence type="ECO:0000256" key="1">
    <source>
        <dbReference type="ARBA" id="ARBA00004651"/>
    </source>
</evidence>
<feature type="transmembrane region" description="Helical" evidence="8">
    <location>
        <begin position="358"/>
        <end position="382"/>
    </location>
</feature>
<dbReference type="InterPro" id="IPR001958">
    <property type="entry name" value="Tet-R_TetA/multi-R_MdtG-like"/>
</dbReference>
<reference evidence="10" key="1">
    <citation type="journal article" date="2022" name="Int. J. Syst. Evol. Microbiol.">
        <title>Apilactobacillus apisilvae sp. nov., Nicolia spurrieriana gen. nov. sp. nov., Bombilactobacillus folatiphilus sp. nov. and Bombilactobacillus thymidiniphilus sp. nov., four new lactic acid bacterial isolates from stingless bees Tetragonula carbonaria and Austroplebeia australis.</title>
        <authorList>
            <person name="Oliphant S.A."/>
            <person name="Watson-Haigh N.S."/>
            <person name="Sumby K.M."/>
            <person name="Gardner J."/>
            <person name="Groom S."/>
            <person name="Jiranek V."/>
        </authorList>
    </citation>
    <scope>NUCLEOTIDE SEQUENCE</scope>
    <source>
        <strain evidence="10">SG4_D2</strain>
    </source>
</reference>
<feature type="domain" description="Major facilitator superfamily (MFS) profile" evidence="9">
    <location>
        <begin position="8"/>
        <end position="385"/>
    </location>
</feature>
<feature type="transmembrane region" description="Helical" evidence="8">
    <location>
        <begin position="74"/>
        <end position="97"/>
    </location>
</feature>
<dbReference type="InterPro" id="IPR005829">
    <property type="entry name" value="Sugar_transporter_CS"/>
</dbReference>
<dbReference type="Pfam" id="PF07690">
    <property type="entry name" value="MFS_1"/>
    <property type="match status" value="1"/>
</dbReference>
<dbReference type="PROSITE" id="PS50850">
    <property type="entry name" value="MFS"/>
    <property type="match status" value="1"/>
</dbReference>
<keyword evidence="11" id="KW-1185">Reference proteome</keyword>
<keyword evidence="7 8" id="KW-0472">Membrane</keyword>
<dbReference type="SUPFAM" id="SSF103473">
    <property type="entry name" value="MFS general substrate transporter"/>
    <property type="match status" value="1"/>
</dbReference>
<comment type="similarity">
    <text evidence="2">Belongs to the major facilitator superfamily. TCR/Tet family.</text>
</comment>
<evidence type="ECO:0000256" key="8">
    <source>
        <dbReference type="SAM" id="Phobius"/>
    </source>
</evidence>
<dbReference type="InterPro" id="IPR020846">
    <property type="entry name" value="MFS_dom"/>
</dbReference>
<evidence type="ECO:0000256" key="5">
    <source>
        <dbReference type="ARBA" id="ARBA00022692"/>
    </source>
</evidence>
<gene>
    <name evidence="10" type="ORF">MOO45_02010</name>
</gene>
<feature type="transmembrane region" description="Helical" evidence="8">
    <location>
        <begin position="331"/>
        <end position="352"/>
    </location>
</feature>
<dbReference type="Gene3D" id="1.20.1250.20">
    <property type="entry name" value="MFS general substrate transporter like domains"/>
    <property type="match status" value="1"/>
</dbReference>
<dbReference type="InterPro" id="IPR011701">
    <property type="entry name" value="MFS"/>
</dbReference>
<organism evidence="10 11">
    <name type="scientific">Bombilactobacillus folatiphilus</name>
    <dbReference type="NCBI Taxonomy" id="2923362"/>
    <lineage>
        <taxon>Bacteria</taxon>
        <taxon>Bacillati</taxon>
        <taxon>Bacillota</taxon>
        <taxon>Bacilli</taxon>
        <taxon>Lactobacillales</taxon>
        <taxon>Lactobacillaceae</taxon>
        <taxon>Bombilactobacillus</taxon>
    </lineage>
</organism>
<keyword evidence="5 8" id="KW-0812">Transmembrane</keyword>
<dbReference type="InterPro" id="IPR050189">
    <property type="entry name" value="MFS_Efflux_Transporters"/>
</dbReference>
<dbReference type="CDD" id="cd17325">
    <property type="entry name" value="MFS_MdtG_SLC18_like"/>
    <property type="match status" value="1"/>
</dbReference>
<feature type="transmembrane region" description="Helical" evidence="8">
    <location>
        <begin position="9"/>
        <end position="29"/>
    </location>
</feature>
<feature type="transmembrane region" description="Helical" evidence="8">
    <location>
        <begin position="293"/>
        <end position="310"/>
    </location>
</feature>
<accession>A0ABY4PAT2</accession>
<evidence type="ECO:0000256" key="6">
    <source>
        <dbReference type="ARBA" id="ARBA00022989"/>
    </source>
</evidence>
<dbReference type="PANTHER" id="PTHR43124:SF3">
    <property type="entry name" value="CHLORAMPHENICOL EFFLUX PUMP RV0191"/>
    <property type="match status" value="1"/>
</dbReference>
<feature type="transmembrane region" description="Helical" evidence="8">
    <location>
        <begin position="201"/>
        <end position="219"/>
    </location>
</feature>
<proteinExistence type="inferred from homology"/>
<dbReference type="EMBL" id="CP093366">
    <property type="protein sequence ID" value="UQS82863.1"/>
    <property type="molecule type" value="Genomic_DNA"/>
</dbReference>
<feature type="transmembrane region" description="Helical" evidence="8">
    <location>
        <begin position="103"/>
        <end position="120"/>
    </location>
</feature>
<comment type="subcellular location">
    <subcellularLocation>
        <location evidence="1">Cell membrane</location>
        <topology evidence="1">Multi-pass membrane protein</topology>
    </subcellularLocation>
</comment>
<keyword evidence="3" id="KW-0813">Transport</keyword>
<evidence type="ECO:0000259" key="9">
    <source>
        <dbReference type="PROSITE" id="PS50850"/>
    </source>
</evidence>
<feature type="transmembrane region" description="Helical" evidence="8">
    <location>
        <begin position="239"/>
        <end position="263"/>
    </location>
</feature>
<feature type="transmembrane region" description="Helical" evidence="8">
    <location>
        <begin position="132"/>
        <end position="157"/>
    </location>
</feature>
<evidence type="ECO:0000256" key="3">
    <source>
        <dbReference type="ARBA" id="ARBA00022448"/>
    </source>
</evidence>
<evidence type="ECO:0000256" key="2">
    <source>
        <dbReference type="ARBA" id="ARBA00007520"/>
    </source>
</evidence>
<dbReference type="RefSeq" id="WP_249515127.1">
    <property type="nucleotide sequence ID" value="NZ_CP093366.1"/>
</dbReference>
<evidence type="ECO:0000256" key="4">
    <source>
        <dbReference type="ARBA" id="ARBA00022475"/>
    </source>
</evidence>
<feature type="transmembrane region" description="Helical" evidence="8">
    <location>
        <begin position="270"/>
        <end position="287"/>
    </location>
</feature>
<dbReference type="InterPro" id="IPR036259">
    <property type="entry name" value="MFS_trans_sf"/>
</dbReference>
<name>A0ABY4PAT2_9LACO</name>
<dbReference type="PRINTS" id="PR01035">
    <property type="entry name" value="TCRTETA"/>
</dbReference>
<evidence type="ECO:0000313" key="10">
    <source>
        <dbReference type="EMBL" id="UQS82863.1"/>
    </source>
</evidence>
<keyword evidence="4" id="KW-1003">Cell membrane</keyword>
<feature type="transmembrane region" description="Helical" evidence="8">
    <location>
        <begin position="44"/>
        <end position="62"/>
    </location>
</feature>
<feature type="transmembrane region" description="Helical" evidence="8">
    <location>
        <begin position="163"/>
        <end position="181"/>
    </location>
</feature>
<dbReference type="PROSITE" id="PS00216">
    <property type="entry name" value="SUGAR_TRANSPORT_1"/>
    <property type="match status" value="1"/>
</dbReference>
<dbReference type="Proteomes" id="UP000831495">
    <property type="component" value="Chromosome"/>
</dbReference>
<evidence type="ECO:0000313" key="11">
    <source>
        <dbReference type="Proteomes" id="UP000831495"/>
    </source>
</evidence>
<dbReference type="PANTHER" id="PTHR43124">
    <property type="entry name" value="PURINE EFFLUX PUMP PBUE"/>
    <property type="match status" value="1"/>
</dbReference>
<evidence type="ECO:0000256" key="7">
    <source>
        <dbReference type="ARBA" id="ARBA00023136"/>
    </source>
</evidence>
<sequence>MDKTTKRAIYILIIGNFLVCLGISLVIPVEPYIKKSYGLSTTDIGIMTALNAFTQFIISPIMGRVSDRIGRKKIIAWGMLMYVIAEAIFALSNHFWLFNISRVIGGFSSAMCLPASMAMASDMTSDQERAKVIGWLSAAFSGGLILGPGLGGLLAHITYKTPFWAAALLGLVSFVFTILFLPNETTEQTVKVPKMRIKEFLTPVLTVLFAMIFISSFGLQGFESIYSIYVNQVFNFGMGLIALVLTLNGLISLFFQVVLFDWLTQFFGELKLIAICFLSGSLATLWITQTHQTVSVIVATLIVFTAFDLLRPSITTLLTKTSHANQGLINGLNTSLTSVGNVIGPIIAGYLMDQNPNSPYLLVVVILFVSFLITILVHFVMFKSQHAAK</sequence>